<proteinExistence type="predicted"/>
<evidence type="ECO:0000313" key="2">
    <source>
        <dbReference type="Proteomes" id="UP000271974"/>
    </source>
</evidence>
<comment type="caution">
    <text evidence="1">The sequence shown here is derived from an EMBL/GenBank/DDBJ whole genome shotgun (WGS) entry which is preliminary data.</text>
</comment>
<keyword evidence="2" id="KW-1185">Reference proteome</keyword>
<dbReference type="AlphaFoldDB" id="A0A433SPC3"/>
<dbReference type="PANTHER" id="PTHR12517:SF0">
    <property type="entry name" value="INTERMEMBRANE LIPID TRANSFER PROTEIN VPS13B"/>
    <property type="match status" value="1"/>
</dbReference>
<dbReference type="PANTHER" id="PTHR12517">
    <property type="entry name" value="VACUOLAR PROTEIN SORTING-ASSOCIATED PROTEIN 13B"/>
    <property type="match status" value="1"/>
</dbReference>
<organism evidence="1 2">
    <name type="scientific">Elysia chlorotica</name>
    <name type="common">Eastern emerald elysia</name>
    <name type="synonym">Sea slug</name>
    <dbReference type="NCBI Taxonomy" id="188477"/>
    <lineage>
        <taxon>Eukaryota</taxon>
        <taxon>Metazoa</taxon>
        <taxon>Spiralia</taxon>
        <taxon>Lophotrochozoa</taxon>
        <taxon>Mollusca</taxon>
        <taxon>Gastropoda</taxon>
        <taxon>Heterobranchia</taxon>
        <taxon>Euthyneura</taxon>
        <taxon>Panpulmonata</taxon>
        <taxon>Sacoglossa</taxon>
        <taxon>Placobranchoidea</taxon>
        <taxon>Plakobranchidae</taxon>
        <taxon>Elysia</taxon>
    </lineage>
</organism>
<feature type="non-terminal residue" evidence="1">
    <location>
        <position position="170"/>
    </location>
</feature>
<dbReference type="Proteomes" id="UP000271974">
    <property type="component" value="Unassembled WGS sequence"/>
</dbReference>
<sequence>MASPIQFRLAGHHTSWSHDIYLSGDKMKDNQLVKIPLPDKTSYFHVWCRVFCQHFHGIPQKLVMLTPLYVVRTHLPRPLHIHMDSPKSRSSQEIQVPSQGREVQLHCQGGDITHNMAFRLGPNMQLSSPAVVLSTGLIEQLEREVKRGPLDLEQLCDLELDTTCRSWPYL</sequence>
<evidence type="ECO:0000313" key="1">
    <source>
        <dbReference type="EMBL" id="RUS71065.1"/>
    </source>
</evidence>
<dbReference type="EMBL" id="RQTK01001278">
    <property type="protein sequence ID" value="RUS71065.1"/>
    <property type="molecule type" value="Genomic_DNA"/>
</dbReference>
<dbReference type="STRING" id="188477.A0A433SPC3"/>
<protein>
    <submittedName>
        <fullName evidence="1">Uncharacterized protein</fullName>
    </submittedName>
</protein>
<accession>A0A433SPC3</accession>
<dbReference type="InterPro" id="IPR039782">
    <property type="entry name" value="VPS13B"/>
</dbReference>
<gene>
    <name evidence="1" type="ORF">EGW08_021169</name>
</gene>
<reference evidence="1 2" key="1">
    <citation type="submission" date="2019-01" db="EMBL/GenBank/DDBJ databases">
        <title>A draft genome assembly of the solar-powered sea slug Elysia chlorotica.</title>
        <authorList>
            <person name="Cai H."/>
            <person name="Li Q."/>
            <person name="Fang X."/>
            <person name="Li J."/>
            <person name="Curtis N.E."/>
            <person name="Altenburger A."/>
            <person name="Shibata T."/>
            <person name="Feng M."/>
            <person name="Maeda T."/>
            <person name="Schwartz J.A."/>
            <person name="Shigenobu S."/>
            <person name="Lundholm N."/>
            <person name="Nishiyama T."/>
            <person name="Yang H."/>
            <person name="Hasebe M."/>
            <person name="Li S."/>
            <person name="Pierce S.K."/>
            <person name="Wang J."/>
        </authorList>
    </citation>
    <scope>NUCLEOTIDE SEQUENCE [LARGE SCALE GENOMIC DNA]</scope>
    <source>
        <strain evidence="1">EC2010</strain>
        <tissue evidence="1">Whole organism of an adult</tissue>
    </source>
</reference>
<name>A0A433SPC3_ELYCH</name>
<dbReference type="OrthoDB" id="445152at2759"/>